<organism evidence="1 2">
    <name type="scientific">Chryseobacterium arthrosphaerae</name>
    <dbReference type="NCBI Taxonomy" id="651561"/>
    <lineage>
        <taxon>Bacteria</taxon>
        <taxon>Pseudomonadati</taxon>
        <taxon>Bacteroidota</taxon>
        <taxon>Flavobacteriia</taxon>
        <taxon>Flavobacteriales</taxon>
        <taxon>Weeksellaceae</taxon>
        <taxon>Chryseobacterium group</taxon>
        <taxon>Chryseobacterium</taxon>
    </lineage>
</organism>
<proteinExistence type="predicted"/>
<dbReference type="Proteomes" id="UP000276953">
    <property type="component" value="Unassembled WGS sequence"/>
</dbReference>
<sequence>MVIINLTYCKNRESCLFQVSSLAQAIITASDADAADPAKEPQLLTLLDAFRNNDQLKDFQITTYTYDPLIGVTSITPPNGIREIYKYDIQNRLEKLWI</sequence>
<comment type="caution">
    <text evidence="1">The sequence shown here is derived from an EMBL/GenBank/DDBJ whole genome shotgun (WGS) entry which is preliminary data.</text>
</comment>
<evidence type="ECO:0008006" key="3">
    <source>
        <dbReference type="Google" id="ProtNLM"/>
    </source>
</evidence>
<name>A0A3S0N8E2_9FLAO</name>
<accession>A0A3S0N8E2</accession>
<dbReference type="AlphaFoldDB" id="A0A3S0N8E2"/>
<gene>
    <name evidence="1" type="ORF">EJ377_04460</name>
</gene>
<evidence type="ECO:0000313" key="1">
    <source>
        <dbReference type="EMBL" id="RTZ49642.1"/>
    </source>
</evidence>
<protein>
    <recommendedName>
        <fullName evidence="3">RHS repeat-associated core domain-containing protein</fullName>
    </recommendedName>
</protein>
<reference evidence="1 2" key="1">
    <citation type="submission" date="2018-12" db="EMBL/GenBank/DDBJ databases">
        <title>Draft Genome Sequence of Chryseobacterium arthrosphaerae strain ED882-96 Isolated from the Blood of a Patient with Liver Cirrhosis in Taiwan.</title>
        <authorList>
            <person name="Lin J.-N."/>
            <person name="Lai C.-H."/>
            <person name="Yang C.-H."/>
            <person name="Huang Y.-H."/>
        </authorList>
    </citation>
    <scope>NUCLEOTIDE SEQUENCE [LARGE SCALE GENOMIC DNA]</scope>
    <source>
        <strain evidence="1 2">ED882-96</strain>
    </source>
</reference>
<evidence type="ECO:0000313" key="2">
    <source>
        <dbReference type="Proteomes" id="UP000276953"/>
    </source>
</evidence>
<dbReference type="EMBL" id="RYFC01000001">
    <property type="protein sequence ID" value="RTZ49642.1"/>
    <property type="molecule type" value="Genomic_DNA"/>
</dbReference>